<name>A0A9N9B5S2_9GLOM</name>
<protein>
    <submittedName>
        <fullName evidence="3">7971_t:CDS:1</fullName>
    </submittedName>
</protein>
<proteinExistence type="predicted"/>
<dbReference type="Pfam" id="PF03221">
    <property type="entry name" value="HTH_Tnp_Tc5"/>
    <property type="match status" value="1"/>
</dbReference>
<evidence type="ECO:0000256" key="1">
    <source>
        <dbReference type="ARBA" id="ARBA00023125"/>
    </source>
</evidence>
<keyword evidence="1" id="KW-0238">DNA-binding</keyword>
<gene>
    <name evidence="3" type="ORF">AMORRO_LOCUS5637</name>
</gene>
<evidence type="ECO:0000259" key="2">
    <source>
        <dbReference type="PROSITE" id="PS51253"/>
    </source>
</evidence>
<accession>A0A9N9B5S2</accession>
<comment type="caution">
    <text evidence="3">The sequence shown here is derived from an EMBL/GenBank/DDBJ whole genome shotgun (WGS) entry which is preliminary data.</text>
</comment>
<dbReference type="GO" id="GO:0003677">
    <property type="term" value="F:DNA binding"/>
    <property type="evidence" value="ECO:0007669"/>
    <property type="project" value="UniProtKB-KW"/>
</dbReference>
<feature type="domain" description="HTH CENPB-type" evidence="2">
    <location>
        <begin position="70"/>
        <end position="149"/>
    </location>
</feature>
<dbReference type="SMART" id="SM00674">
    <property type="entry name" value="CENPB"/>
    <property type="match status" value="1"/>
</dbReference>
<dbReference type="InterPro" id="IPR006600">
    <property type="entry name" value="HTH_CenpB_DNA-bd_dom"/>
</dbReference>
<organism evidence="3 4">
    <name type="scientific">Acaulospora morrowiae</name>
    <dbReference type="NCBI Taxonomy" id="94023"/>
    <lineage>
        <taxon>Eukaryota</taxon>
        <taxon>Fungi</taxon>
        <taxon>Fungi incertae sedis</taxon>
        <taxon>Mucoromycota</taxon>
        <taxon>Glomeromycotina</taxon>
        <taxon>Glomeromycetes</taxon>
        <taxon>Diversisporales</taxon>
        <taxon>Acaulosporaceae</taxon>
        <taxon>Acaulospora</taxon>
    </lineage>
</organism>
<dbReference type="Gene3D" id="1.10.10.60">
    <property type="entry name" value="Homeodomain-like"/>
    <property type="match status" value="1"/>
</dbReference>
<dbReference type="SUPFAM" id="SSF46689">
    <property type="entry name" value="Homeodomain-like"/>
    <property type="match status" value="1"/>
</dbReference>
<sequence>MYPLKISTDFSIDDSTDFNNDTDLDINDDIDFGKEDNNNSNIFSNDELDGNITDKNDKVQIRSSKKGSKSQGSGRSVMYPLLEHKLYKEFLELREKGIKIRSMWFMTRAKQLFSDLYPRKFDDEGKLLFKFSEAWFDAFKLRYNISLRLFHYFIHEQAVKGNSIRLLGKWKLSGIANMDQTLIEFDMCAKDATYETRGAKTVWVKSSGSGLDKRQATVQLTIFVDGLKRVQPLIVFCGKDLHISQKKKSSWDHRVTVQFQDNA</sequence>
<dbReference type="PROSITE" id="PS51253">
    <property type="entry name" value="HTH_CENPB"/>
    <property type="match status" value="1"/>
</dbReference>
<dbReference type="Proteomes" id="UP000789342">
    <property type="component" value="Unassembled WGS sequence"/>
</dbReference>
<keyword evidence="4" id="KW-1185">Reference proteome</keyword>
<evidence type="ECO:0000313" key="3">
    <source>
        <dbReference type="EMBL" id="CAG8552430.1"/>
    </source>
</evidence>
<dbReference type="InterPro" id="IPR009057">
    <property type="entry name" value="Homeodomain-like_sf"/>
</dbReference>
<dbReference type="AlphaFoldDB" id="A0A9N9B5S2"/>
<evidence type="ECO:0000313" key="4">
    <source>
        <dbReference type="Proteomes" id="UP000789342"/>
    </source>
</evidence>
<dbReference type="EMBL" id="CAJVPV010003460">
    <property type="protein sequence ID" value="CAG8552430.1"/>
    <property type="molecule type" value="Genomic_DNA"/>
</dbReference>
<reference evidence="3" key="1">
    <citation type="submission" date="2021-06" db="EMBL/GenBank/DDBJ databases">
        <authorList>
            <person name="Kallberg Y."/>
            <person name="Tangrot J."/>
            <person name="Rosling A."/>
        </authorList>
    </citation>
    <scope>NUCLEOTIDE SEQUENCE</scope>
    <source>
        <strain evidence="3">CL551</strain>
    </source>
</reference>
<dbReference type="OrthoDB" id="5983378at2759"/>